<dbReference type="PANTHER" id="PTHR33845:SF1">
    <property type="entry name" value="C2H2-TYPE DOMAIN-CONTAINING PROTEIN"/>
    <property type="match status" value="1"/>
</dbReference>
<reference evidence="3" key="1">
    <citation type="submission" date="2022-10" db="EMBL/GenBank/DDBJ databases">
        <title>Genome assembly of Pristionchus species.</title>
        <authorList>
            <person name="Yoshida K."/>
            <person name="Sommer R.J."/>
        </authorList>
    </citation>
    <scope>NUCLEOTIDE SEQUENCE [LARGE SCALE GENOMIC DNA]</scope>
    <source>
        <strain evidence="3">RS5460</strain>
    </source>
</reference>
<protein>
    <submittedName>
        <fullName evidence="2">Uncharacterized protein</fullName>
    </submittedName>
</protein>
<keyword evidence="1" id="KW-0175">Coiled coil</keyword>
<accession>A0AAN5IE45</accession>
<evidence type="ECO:0000256" key="1">
    <source>
        <dbReference type="SAM" id="Coils"/>
    </source>
</evidence>
<dbReference type="EMBL" id="BTRK01000006">
    <property type="protein sequence ID" value="GMR61184.1"/>
    <property type="molecule type" value="Genomic_DNA"/>
</dbReference>
<organism evidence="2 3">
    <name type="scientific">Pristionchus mayeri</name>
    <dbReference type="NCBI Taxonomy" id="1317129"/>
    <lineage>
        <taxon>Eukaryota</taxon>
        <taxon>Metazoa</taxon>
        <taxon>Ecdysozoa</taxon>
        <taxon>Nematoda</taxon>
        <taxon>Chromadorea</taxon>
        <taxon>Rhabditida</taxon>
        <taxon>Rhabditina</taxon>
        <taxon>Diplogasteromorpha</taxon>
        <taxon>Diplogasteroidea</taxon>
        <taxon>Neodiplogasteridae</taxon>
        <taxon>Pristionchus</taxon>
    </lineage>
</organism>
<dbReference type="AlphaFoldDB" id="A0AAN5IE45"/>
<comment type="caution">
    <text evidence="2">The sequence shown here is derived from an EMBL/GenBank/DDBJ whole genome shotgun (WGS) entry which is preliminary data.</text>
</comment>
<evidence type="ECO:0000313" key="2">
    <source>
        <dbReference type="EMBL" id="GMR61184.1"/>
    </source>
</evidence>
<feature type="non-terminal residue" evidence="2">
    <location>
        <position position="1"/>
    </location>
</feature>
<proteinExistence type="predicted"/>
<feature type="coiled-coil region" evidence="1">
    <location>
        <begin position="90"/>
        <end position="117"/>
    </location>
</feature>
<name>A0AAN5IE45_9BILA</name>
<dbReference type="Proteomes" id="UP001328107">
    <property type="component" value="Unassembled WGS sequence"/>
</dbReference>
<feature type="non-terminal residue" evidence="2">
    <location>
        <position position="396"/>
    </location>
</feature>
<keyword evidence="3" id="KW-1185">Reference proteome</keyword>
<evidence type="ECO:0000313" key="3">
    <source>
        <dbReference type="Proteomes" id="UP001328107"/>
    </source>
</evidence>
<dbReference type="PANTHER" id="PTHR33845">
    <property type="entry name" value="C2H2-TYPE DOMAIN-CONTAINING PROTEIN"/>
    <property type="match status" value="1"/>
</dbReference>
<sequence length="396" mass="44407">IKAIDEMFEMISDLERRGFLIKDSSLELTRMLQHSKSYLRGDFKAHISTFSNCADHCASFALSDSKEKMLSVECSSEITAHKHDIRCDRCELVNSSIEQLREAIEDAEDTTQISSEREHFRNKLQELEMCKVAIFEMKKHQIRCAVSHGERAEFVDQIKPGVALITLDWAQKMEALHAREKQSEYYAKTGIAYHMGHALTKIGDEYAEHLSVHIVGPNVPQDGTAVSLITESFLQELKEMKIHTCLIRADNAGCYRNGPLMRSLIEMQNTVGIRIEGFMYSEAQAGKSACDRGSASVKRKVRDDVAAGRGKVDTKENFYQVLTTGTLLKGVSVHLCTISGVDCRTSQIPNITSYSSFTFEASAIRLRRHRSIGDGILFDFSKLEKCKGDMVITSSG</sequence>
<gene>
    <name evidence="2" type="ORF">PMAYCL1PPCAC_31379</name>
</gene>